<comment type="caution">
    <text evidence="1">The sequence shown here is derived from an EMBL/GenBank/DDBJ whole genome shotgun (WGS) entry which is preliminary data.</text>
</comment>
<protein>
    <submittedName>
        <fullName evidence="1">Galacturonosyltransferase 7</fullName>
    </submittedName>
</protein>
<reference evidence="2" key="1">
    <citation type="journal article" date="2023" name="Hortic. Res.">
        <title>A chromosome-level phased genome enabling allele-level studies in sweet orange: a case study on citrus Huanglongbing tolerance.</title>
        <authorList>
            <person name="Wu B."/>
            <person name="Yu Q."/>
            <person name="Deng Z."/>
            <person name="Duan Y."/>
            <person name="Luo F."/>
            <person name="Gmitter F. Jr."/>
        </authorList>
    </citation>
    <scope>NUCLEOTIDE SEQUENCE [LARGE SCALE GENOMIC DNA]</scope>
    <source>
        <strain evidence="2">cv. Valencia</strain>
    </source>
</reference>
<dbReference type="Proteomes" id="UP000829398">
    <property type="component" value="Chromosome 6"/>
</dbReference>
<organism evidence="1 2">
    <name type="scientific">Citrus sinensis</name>
    <name type="common">Sweet orange</name>
    <name type="synonym">Citrus aurantium var. sinensis</name>
    <dbReference type="NCBI Taxonomy" id="2711"/>
    <lineage>
        <taxon>Eukaryota</taxon>
        <taxon>Viridiplantae</taxon>
        <taxon>Streptophyta</taxon>
        <taxon>Embryophyta</taxon>
        <taxon>Tracheophyta</taxon>
        <taxon>Spermatophyta</taxon>
        <taxon>Magnoliopsida</taxon>
        <taxon>eudicotyledons</taxon>
        <taxon>Gunneridae</taxon>
        <taxon>Pentapetalae</taxon>
        <taxon>rosids</taxon>
        <taxon>malvids</taxon>
        <taxon>Sapindales</taxon>
        <taxon>Rutaceae</taxon>
        <taxon>Aurantioideae</taxon>
        <taxon>Citrus</taxon>
    </lineage>
</organism>
<name>A0ACB8JX03_CITSI</name>
<sequence>MKGGGGGGGGGAVSVTTGKRRWRSLVIGVLFLVILSMLVPLAFLLGLHNGFHSPNPNPNGYVPVHKTSIVSDLKIYDKYENSETFNHAEDVRSNFPDGAKTETSDMSATDTSHHSKVTPVSPPAVPQSLPNTSNSKIAGTVAATGRGGVDENENCELKFGSYCLWRREHREEMKDTMVKKLKDQLFVARAYYPSIAKLPSQDKLTRALRQNIQEVERVLSESATDVDLPPGIEKKIQRMEAAITKAKSVPVDCSNVDKKFRQILDMTNDEANFHMKQSAFLYQLAVQTMPKSLHCLSMRLTVEYFKSPSVVMELSQADRFSDPSLHHYVIFSTNVLASSVVINSTVLCARESKNQVFHVLTDGQNYFAMKLWFFRNTFKEATVQVLNIEQLNLESHDKAILIHMFLPVEYRVSLLNVDGPSIHSKMQYISVFSHLHYLLPEIFQSLTKVVVLDDDVVVQKDLSALWDINMGGKVNGAVQSCSVSLGQLKSYLGENSYDKNSCAWMSGLNIVDLARWRELDLTKTYQRLVSMGEESKEAVALRGSLLTFQDLVYALDGVWALSGLGHDYGLNIEAIKKAAVLHYNGHMKPWLELGIPRYKKFWKKFLNQEDQLLSECNVHP</sequence>
<keyword evidence="2" id="KW-1185">Reference proteome</keyword>
<accession>A0ACB8JX03</accession>
<dbReference type="EMBL" id="CM039175">
    <property type="protein sequence ID" value="KAH9737167.1"/>
    <property type="molecule type" value="Genomic_DNA"/>
</dbReference>
<proteinExistence type="predicted"/>
<evidence type="ECO:0000313" key="2">
    <source>
        <dbReference type="Proteomes" id="UP000829398"/>
    </source>
</evidence>
<evidence type="ECO:0000313" key="1">
    <source>
        <dbReference type="EMBL" id="KAH9737167.1"/>
    </source>
</evidence>
<gene>
    <name evidence="1" type="ORF">KPL71_018355</name>
</gene>